<feature type="region of interest" description="Disordered" evidence="3">
    <location>
        <begin position="448"/>
        <end position="531"/>
    </location>
</feature>
<evidence type="ECO:0000256" key="2">
    <source>
        <dbReference type="ARBA" id="ARBA00023242"/>
    </source>
</evidence>
<dbReference type="AlphaFoldDB" id="A0AA86SSI3"/>
<dbReference type="CDD" id="cd11660">
    <property type="entry name" value="SANT_TRF"/>
    <property type="match status" value="1"/>
</dbReference>
<dbReference type="Proteomes" id="UP001189624">
    <property type="component" value="Chromosome 7"/>
</dbReference>
<proteinExistence type="predicted"/>
<evidence type="ECO:0000259" key="5">
    <source>
        <dbReference type="PROSITE" id="PS51294"/>
    </source>
</evidence>
<dbReference type="PROSITE" id="PS50090">
    <property type="entry name" value="MYB_LIKE"/>
    <property type="match status" value="1"/>
</dbReference>
<dbReference type="InterPro" id="IPR017930">
    <property type="entry name" value="Myb_dom"/>
</dbReference>
<dbReference type="InterPro" id="IPR001005">
    <property type="entry name" value="SANT/Myb"/>
</dbReference>
<feature type="compositionally biased region" description="Basic residues" evidence="3">
    <location>
        <begin position="449"/>
        <end position="460"/>
    </location>
</feature>
<feature type="compositionally biased region" description="Basic and acidic residues" evidence="3">
    <location>
        <begin position="295"/>
        <end position="306"/>
    </location>
</feature>
<dbReference type="InterPro" id="IPR009057">
    <property type="entry name" value="Homeodomain-like_sf"/>
</dbReference>
<organism evidence="6 7">
    <name type="scientific">Sphenostylis stenocarpa</name>
    <dbReference type="NCBI Taxonomy" id="92480"/>
    <lineage>
        <taxon>Eukaryota</taxon>
        <taxon>Viridiplantae</taxon>
        <taxon>Streptophyta</taxon>
        <taxon>Embryophyta</taxon>
        <taxon>Tracheophyta</taxon>
        <taxon>Spermatophyta</taxon>
        <taxon>Magnoliopsida</taxon>
        <taxon>eudicotyledons</taxon>
        <taxon>Gunneridae</taxon>
        <taxon>Pentapetalae</taxon>
        <taxon>rosids</taxon>
        <taxon>fabids</taxon>
        <taxon>Fabales</taxon>
        <taxon>Fabaceae</taxon>
        <taxon>Papilionoideae</taxon>
        <taxon>50 kb inversion clade</taxon>
        <taxon>NPAAA clade</taxon>
        <taxon>indigoferoid/millettioid clade</taxon>
        <taxon>Phaseoleae</taxon>
        <taxon>Sphenostylis</taxon>
    </lineage>
</organism>
<sequence length="531" mass="59999">MSELSSSFKYLFRFRTFARISLSLSLSLFNSTFRGIGWFGIALVDERAEHDMDHDEYLRKCSNMKCQRVQVDESYAPSLQDEVVEVEHMLAEPRNDLASQDGSLNSHTTLNGKDDLELEVLDGLLDDVEIDDLEGVDVFPSACEEYFLDFEFADKFEEVLGSGPFEGSLLQNSSSESHSSGLSGSSIVGGVLESTKVPIAHSECKNDSLDETVTYESHGAFSNNLSQPSKVNCRYDISLDTQHLQELDTKRHLAGGILTCKKEKGPVGKGQPAALREKRFRKPTQRYIEEFSNARTKEKSPSEKSSYENSEVMIPELQVRKGRLKKEKLEYVNESSPSESEDGCSTTKSSRRKDRRKHQKMWTLPEVLKLVEGISEYGVGHWTDIKRFLFSSSSYRTPIDLRDKWRNLLRASSAQKNKKGGGEQNDEFALRPLPFNVVDRVRELAKIHPYPRQRGSKKLRVSQAGSSVVSDSPPVSPSQRNEFASQKEAWRDDKLRGDEMGQLRRSGKHNDNVTAQENRGTHVKGKQAKRV</sequence>
<gene>
    <name evidence="6" type="ORF">AYBTSS11_LOCUS21974</name>
</gene>
<keyword evidence="2" id="KW-0539">Nucleus</keyword>
<feature type="region of interest" description="Disordered" evidence="3">
    <location>
        <begin position="330"/>
        <end position="358"/>
    </location>
</feature>
<evidence type="ECO:0000313" key="6">
    <source>
        <dbReference type="EMBL" id="CAJ1968919.1"/>
    </source>
</evidence>
<dbReference type="GO" id="GO:0005634">
    <property type="term" value="C:nucleus"/>
    <property type="evidence" value="ECO:0007669"/>
    <property type="project" value="UniProtKB-SubCell"/>
</dbReference>
<accession>A0AA86SSI3</accession>
<dbReference type="Gene3D" id="1.10.246.220">
    <property type="match status" value="1"/>
</dbReference>
<feature type="compositionally biased region" description="Basic residues" evidence="3">
    <location>
        <begin position="521"/>
        <end position="531"/>
    </location>
</feature>
<comment type="subcellular location">
    <subcellularLocation>
        <location evidence="1">Nucleus</location>
    </subcellularLocation>
</comment>
<name>A0AA86SSI3_9FABA</name>
<dbReference type="PROSITE" id="PS51294">
    <property type="entry name" value="HTH_MYB"/>
    <property type="match status" value="1"/>
</dbReference>
<dbReference type="Pfam" id="PF00249">
    <property type="entry name" value="Myb_DNA-binding"/>
    <property type="match status" value="1"/>
</dbReference>
<evidence type="ECO:0000256" key="3">
    <source>
        <dbReference type="SAM" id="MobiDB-lite"/>
    </source>
</evidence>
<dbReference type="PANTHER" id="PTHR47122">
    <property type="entry name" value="MYB-LIKE DNA-BINDING DOMAIN CONTAINING PROTEIN, EXPRESSED"/>
    <property type="match status" value="1"/>
</dbReference>
<feature type="compositionally biased region" description="Basic and acidic residues" evidence="3">
    <location>
        <begin position="488"/>
        <end position="502"/>
    </location>
</feature>
<evidence type="ECO:0000256" key="1">
    <source>
        <dbReference type="ARBA" id="ARBA00004123"/>
    </source>
</evidence>
<evidence type="ECO:0000259" key="4">
    <source>
        <dbReference type="PROSITE" id="PS50090"/>
    </source>
</evidence>
<feature type="domain" description="Myb-like" evidence="4">
    <location>
        <begin position="354"/>
        <end position="409"/>
    </location>
</feature>
<dbReference type="SUPFAM" id="SSF46689">
    <property type="entry name" value="Homeodomain-like"/>
    <property type="match status" value="1"/>
</dbReference>
<dbReference type="EMBL" id="OY731404">
    <property type="protein sequence ID" value="CAJ1968919.1"/>
    <property type="molecule type" value="Genomic_DNA"/>
</dbReference>
<feature type="region of interest" description="Disordered" evidence="3">
    <location>
        <begin position="290"/>
        <end position="311"/>
    </location>
</feature>
<feature type="compositionally biased region" description="Basic residues" evidence="3">
    <location>
        <begin position="349"/>
        <end position="358"/>
    </location>
</feature>
<reference evidence="6" key="1">
    <citation type="submission" date="2023-10" db="EMBL/GenBank/DDBJ databases">
        <authorList>
            <person name="Domelevo Entfellner J.-B."/>
        </authorList>
    </citation>
    <scope>NUCLEOTIDE SEQUENCE</scope>
</reference>
<dbReference type="PANTHER" id="PTHR47122:SF5">
    <property type="entry name" value="TRF-LIKE 8"/>
    <property type="match status" value="1"/>
</dbReference>
<feature type="domain" description="HTH myb-type" evidence="5">
    <location>
        <begin position="353"/>
        <end position="413"/>
    </location>
</feature>
<protein>
    <submittedName>
        <fullName evidence="6">Uncharacterized protein</fullName>
    </submittedName>
</protein>
<dbReference type="Gramene" id="rna-AYBTSS11_LOCUS21974">
    <property type="protein sequence ID" value="CAJ1968919.1"/>
    <property type="gene ID" value="gene-AYBTSS11_LOCUS21974"/>
</dbReference>
<dbReference type="SMART" id="SM00717">
    <property type="entry name" value="SANT"/>
    <property type="match status" value="1"/>
</dbReference>
<evidence type="ECO:0000313" key="7">
    <source>
        <dbReference type="Proteomes" id="UP001189624"/>
    </source>
</evidence>
<keyword evidence="7" id="KW-1185">Reference proteome</keyword>